<evidence type="ECO:0000256" key="9">
    <source>
        <dbReference type="ARBA" id="ARBA00022842"/>
    </source>
</evidence>
<evidence type="ECO:0000256" key="5">
    <source>
        <dbReference type="ARBA" id="ARBA00022692"/>
    </source>
</evidence>
<proteinExistence type="inferred from homology"/>
<evidence type="ECO:0000256" key="12">
    <source>
        <dbReference type="ARBA" id="ARBA00023136"/>
    </source>
</evidence>
<keyword evidence="4" id="KW-1003">Cell membrane</keyword>
<dbReference type="InterPro" id="IPR032630">
    <property type="entry name" value="P_typ_ATPase_c"/>
</dbReference>
<feature type="transmembrane region" description="Helical" evidence="18">
    <location>
        <begin position="1012"/>
        <end position="1035"/>
    </location>
</feature>
<keyword evidence="5 18" id="KW-0812">Transmembrane</keyword>
<feature type="transmembrane region" description="Helical" evidence="18">
    <location>
        <begin position="903"/>
        <end position="920"/>
    </location>
</feature>
<feature type="binding site" evidence="17">
    <location>
        <position position="401"/>
    </location>
    <ligand>
        <name>Mg(2+)</name>
        <dbReference type="ChEBI" id="CHEBI:18420"/>
    </ligand>
</feature>
<evidence type="ECO:0000256" key="6">
    <source>
        <dbReference type="ARBA" id="ARBA00022723"/>
    </source>
</evidence>
<feature type="binding site" evidence="16">
    <location>
        <position position="401"/>
    </location>
    <ligand>
        <name>ATP</name>
        <dbReference type="ChEBI" id="CHEBI:30616"/>
    </ligand>
</feature>
<dbReference type="InterPro" id="IPR059000">
    <property type="entry name" value="ATPase_P-type_domA"/>
</dbReference>
<dbReference type="GO" id="GO:0005524">
    <property type="term" value="F:ATP binding"/>
    <property type="evidence" value="ECO:0007669"/>
    <property type="project" value="UniProtKB-UniRule"/>
</dbReference>
<comment type="subcellular location">
    <subcellularLocation>
        <location evidence="2">Cell membrane</location>
    </subcellularLocation>
    <subcellularLocation>
        <location evidence="1 18">Membrane</location>
        <topology evidence="1 18">Multi-pass membrane protein</topology>
    </subcellularLocation>
</comment>
<dbReference type="SUPFAM" id="SSF81665">
    <property type="entry name" value="Calcium ATPase, transmembrane domain M"/>
    <property type="match status" value="1"/>
</dbReference>
<evidence type="ECO:0000256" key="2">
    <source>
        <dbReference type="ARBA" id="ARBA00004236"/>
    </source>
</evidence>
<dbReference type="SUPFAM" id="SSF81653">
    <property type="entry name" value="Calcium ATPase, transduction domain A"/>
    <property type="match status" value="1"/>
</dbReference>
<dbReference type="InterPro" id="IPR023214">
    <property type="entry name" value="HAD_sf"/>
</dbReference>
<evidence type="ECO:0000256" key="15">
    <source>
        <dbReference type="PIRSR" id="PIRSR606539-1"/>
    </source>
</evidence>
<organism evidence="22 23">
    <name type="scientific">Acanthoscelides obtectus</name>
    <name type="common">Bean weevil</name>
    <name type="synonym">Bruchus obtectus</name>
    <dbReference type="NCBI Taxonomy" id="200917"/>
    <lineage>
        <taxon>Eukaryota</taxon>
        <taxon>Metazoa</taxon>
        <taxon>Ecdysozoa</taxon>
        <taxon>Arthropoda</taxon>
        <taxon>Hexapoda</taxon>
        <taxon>Insecta</taxon>
        <taxon>Pterygota</taxon>
        <taxon>Neoptera</taxon>
        <taxon>Endopterygota</taxon>
        <taxon>Coleoptera</taxon>
        <taxon>Polyphaga</taxon>
        <taxon>Cucujiformia</taxon>
        <taxon>Chrysomeloidea</taxon>
        <taxon>Chrysomelidae</taxon>
        <taxon>Bruchinae</taxon>
        <taxon>Bruchini</taxon>
        <taxon>Acanthoscelides</taxon>
    </lineage>
</organism>
<dbReference type="InterPro" id="IPR008250">
    <property type="entry name" value="ATPase_P-typ_transduc_dom_A_sf"/>
</dbReference>
<dbReference type="Pfam" id="PF13246">
    <property type="entry name" value="Cation_ATPase"/>
    <property type="match status" value="1"/>
</dbReference>
<dbReference type="PANTHER" id="PTHR24092">
    <property type="entry name" value="PROBABLE PHOSPHOLIPID-TRANSPORTING ATPASE"/>
    <property type="match status" value="1"/>
</dbReference>
<evidence type="ECO:0000256" key="8">
    <source>
        <dbReference type="ARBA" id="ARBA00022840"/>
    </source>
</evidence>
<keyword evidence="11 18" id="KW-1133">Transmembrane helix</keyword>
<dbReference type="InterPro" id="IPR032631">
    <property type="entry name" value="P-type_ATPase_N"/>
</dbReference>
<evidence type="ECO:0000256" key="11">
    <source>
        <dbReference type="ARBA" id="ARBA00022989"/>
    </source>
</evidence>
<feature type="binding site" evidence="16">
    <location>
        <position position="647"/>
    </location>
    <ligand>
        <name>ATP</name>
        <dbReference type="ChEBI" id="CHEBI:30616"/>
    </ligand>
</feature>
<dbReference type="OrthoDB" id="377733at2759"/>
<dbReference type="Gene3D" id="3.40.50.1000">
    <property type="entry name" value="HAD superfamily/HAD-like"/>
    <property type="match status" value="1"/>
</dbReference>
<evidence type="ECO:0000256" key="18">
    <source>
        <dbReference type="RuleBase" id="RU362033"/>
    </source>
</evidence>
<dbReference type="InterPro" id="IPR023299">
    <property type="entry name" value="ATPase_P-typ_cyto_dom_N"/>
</dbReference>
<dbReference type="NCBIfam" id="TIGR01652">
    <property type="entry name" value="ATPase-Plipid"/>
    <property type="match status" value="2"/>
</dbReference>
<dbReference type="Pfam" id="PF16209">
    <property type="entry name" value="PhoLip_ATPase_N"/>
    <property type="match status" value="1"/>
</dbReference>
<dbReference type="InterPro" id="IPR023298">
    <property type="entry name" value="ATPase_P-typ_TM_dom_sf"/>
</dbReference>
<feature type="binding site" evidence="16">
    <location>
        <position position="510"/>
    </location>
    <ligand>
        <name>ATP</name>
        <dbReference type="ChEBI" id="CHEBI:30616"/>
    </ligand>
</feature>
<dbReference type="GO" id="GO:0045332">
    <property type="term" value="P:phospholipid translocation"/>
    <property type="evidence" value="ECO:0007669"/>
    <property type="project" value="TreeGrafter"/>
</dbReference>
<feature type="domain" description="P-type ATPase C-terminal" evidence="21">
    <location>
        <begin position="791"/>
        <end position="1040"/>
    </location>
</feature>
<dbReference type="AlphaFoldDB" id="A0A9P0P6B8"/>
<dbReference type="PANTHER" id="PTHR24092:SF150">
    <property type="entry name" value="PHOSPHOLIPID-TRANSPORTING ATPASE"/>
    <property type="match status" value="1"/>
</dbReference>
<keyword evidence="10 18" id="KW-1278">Translocase</keyword>
<keyword evidence="7 16" id="KW-0547">Nucleotide-binding</keyword>
<feature type="binding site" evidence="16">
    <location>
        <position position="649"/>
    </location>
    <ligand>
        <name>ATP</name>
        <dbReference type="ChEBI" id="CHEBI:30616"/>
    </ligand>
</feature>
<keyword evidence="23" id="KW-1185">Reference proteome</keyword>
<evidence type="ECO:0000256" key="10">
    <source>
        <dbReference type="ARBA" id="ARBA00022967"/>
    </source>
</evidence>
<feature type="binding site" evidence="16">
    <location>
        <position position="648"/>
    </location>
    <ligand>
        <name>ATP</name>
        <dbReference type="ChEBI" id="CHEBI:30616"/>
    </ligand>
</feature>
<dbReference type="SUPFAM" id="SSF81660">
    <property type="entry name" value="Metal cation-transporting ATPase, ATP-binding domain N"/>
    <property type="match status" value="1"/>
</dbReference>
<dbReference type="Proteomes" id="UP001152888">
    <property type="component" value="Unassembled WGS sequence"/>
</dbReference>
<dbReference type="FunFam" id="2.70.150.10:FF:000021">
    <property type="entry name" value="Phospholipid-transporting ATPase"/>
    <property type="match status" value="1"/>
</dbReference>
<dbReference type="Gene3D" id="2.70.150.10">
    <property type="entry name" value="Calcium-transporting ATPase, cytoplasmic transduction domain A"/>
    <property type="match status" value="1"/>
</dbReference>
<dbReference type="GO" id="GO:0140326">
    <property type="term" value="F:ATPase-coupled intramembrane lipid transporter activity"/>
    <property type="evidence" value="ECO:0007669"/>
    <property type="project" value="UniProtKB-EC"/>
</dbReference>
<feature type="binding site" evidence="16">
    <location>
        <position position="737"/>
    </location>
    <ligand>
        <name>ATP</name>
        <dbReference type="ChEBI" id="CHEBI:30616"/>
    </ligand>
</feature>
<evidence type="ECO:0000259" key="20">
    <source>
        <dbReference type="Pfam" id="PF16209"/>
    </source>
</evidence>
<feature type="binding site" evidence="16">
    <location>
        <position position="766"/>
    </location>
    <ligand>
        <name>ATP</name>
        <dbReference type="ChEBI" id="CHEBI:30616"/>
    </ligand>
</feature>
<feature type="binding site" evidence="16">
    <location>
        <position position="533"/>
    </location>
    <ligand>
        <name>ATP</name>
        <dbReference type="ChEBI" id="CHEBI:30616"/>
    </ligand>
</feature>
<keyword evidence="6 17" id="KW-0479">Metal-binding</keyword>
<name>A0A9P0P6B8_ACAOB</name>
<dbReference type="CDD" id="cd02073">
    <property type="entry name" value="P-type_ATPase_APLT_Dnf-like"/>
    <property type="match status" value="1"/>
</dbReference>
<dbReference type="InterPro" id="IPR018303">
    <property type="entry name" value="ATPase_P-typ_P_site"/>
</dbReference>
<dbReference type="EMBL" id="CAKOFQ010006794">
    <property type="protein sequence ID" value="CAH1972048.1"/>
    <property type="molecule type" value="Genomic_DNA"/>
</dbReference>
<dbReference type="Pfam" id="PF00122">
    <property type="entry name" value="E1-E2_ATPase"/>
    <property type="match status" value="1"/>
</dbReference>
<dbReference type="GO" id="GO:0000287">
    <property type="term" value="F:magnesium ion binding"/>
    <property type="evidence" value="ECO:0007669"/>
    <property type="project" value="UniProtKB-UniRule"/>
</dbReference>
<dbReference type="SFLD" id="SFLDS00003">
    <property type="entry name" value="Haloacid_Dehalogenase"/>
    <property type="match status" value="1"/>
</dbReference>
<reference evidence="22" key="1">
    <citation type="submission" date="2022-03" db="EMBL/GenBank/DDBJ databases">
        <authorList>
            <person name="Sayadi A."/>
        </authorList>
    </citation>
    <scope>NUCLEOTIDE SEQUENCE</scope>
</reference>
<feature type="binding site" evidence="16">
    <location>
        <position position="767"/>
    </location>
    <ligand>
        <name>ATP</name>
        <dbReference type="ChEBI" id="CHEBI:30616"/>
    </ligand>
</feature>
<evidence type="ECO:0000256" key="13">
    <source>
        <dbReference type="ARBA" id="ARBA00034036"/>
    </source>
</evidence>
<feature type="transmembrane region" description="Helical" evidence="18">
    <location>
        <begin position="968"/>
        <end position="991"/>
    </location>
</feature>
<feature type="binding site" evidence="16">
    <location>
        <position position="567"/>
    </location>
    <ligand>
        <name>ATP</name>
        <dbReference type="ChEBI" id="CHEBI:30616"/>
    </ligand>
</feature>
<feature type="domain" description="P-type ATPase A" evidence="19">
    <location>
        <begin position="125"/>
        <end position="186"/>
    </location>
</feature>
<feature type="transmembrane region" description="Helical" evidence="18">
    <location>
        <begin position="330"/>
        <end position="353"/>
    </location>
</feature>
<feature type="transmembrane region" description="Helical" evidence="18">
    <location>
        <begin position="941"/>
        <end position="962"/>
    </location>
</feature>
<sequence length="1090" mass="123918">MEPVASSSFAKSVSSMQLRSGRVPSRYIFINDKNAYLIKRKTSNKIRTAKYTLVTFLPIFLFEQFRKWSNVFFLLIALLQQIPNLSPTGRYTTIIPLSFIMSVSAIKEIIEDIKRQRDDREVNNQLVSVIKKGTWTMQKWRSIKVGDIVRVRCDESFPADLVLLSSSDPEGICYIETSNLDGESNLKIRQSPISTKMLTDPKDLIELGGTVNAEPPTSLIYDFSGLLIQDKISEPLGPYQLLLRGTKLRNTAWIFGVVVYTGHETKLFLNFTKVPYKQSSVDKITNTLMVIMFVLFILICVLCTFFNYFYHKALKTHWYLELEDYSAIDVLYNISGFVILFHNVIPISLQVTLEVVRFIQAMFINVDLEMYHEESDIPASARTSNLNDELGQVKYVFADKTGTLTKNSLLLKHIAVASNTYSINSLANSKQPFPSEVHHLLLCMTICHTAIPERQSDGKIKYNAESTDERALVDAAALLGYIFQERTHDAIVVDVRGIRSVFQILCTLEFTSARKMMSVIARDNQGRIRMFCKGADDAIVEKASLSGNRNVHRLIKTVDKYAEEGLRTLCFAYKDVSTQEFDQWKILHDAAMNNLHRRSSDLAIVADQIEQNLTIMGVSGIEDELQDGVPNTIASLREAMINIWVLTGDKQQTAINIGYSSKLLEHSMKLIVMNLSSYRETRNALINCMQDLATDTWRGMDLALVIDGRTLGLVLSPRLKNEFIKLCLSCKVVICCRVSPIQKSEVVETIRKSTKAVTLAIGDGANDVAMIRKAHVGIGISGSEGNHATAAADYSIAQFRYLKRLLFIHGAWSYLRVSKLILYFFYKNLTFQLVQLWFTLSAEHSGNNMFERWSIGLYNVIFTASQPAVLGIFDRPCKAALMMDNPITYTYSQSGKLLNVASFMYWLFTSFSQSLMIYFLTIEIMKHDMLWLEPSHTNFHILPGCVAYTYLVIVVNLISGRLCDSWPFFIHFSIWTSVLGWFIYLTGYSYLEHIIGISMKMTDICWRLYTSVPFWMGMALVPLIALLPDFVAHILNHTMFCNVLDKVRLTEVGKQQVAGRKFLNSLYFFVVYGGERKLKLHESLDVNTIM</sequence>
<dbReference type="GO" id="GO:0005886">
    <property type="term" value="C:plasma membrane"/>
    <property type="evidence" value="ECO:0007669"/>
    <property type="project" value="UniProtKB-SubCell"/>
</dbReference>
<comment type="caution">
    <text evidence="22">The sequence shown here is derived from an EMBL/GenBank/DDBJ whole genome shotgun (WGS) entry which is preliminary data.</text>
</comment>
<feature type="active site" description="4-aspartylphosphate intermediate" evidence="15">
    <location>
        <position position="399"/>
    </location>
</feature>
<evidence type="ECO:0000256" key="7">
    <source>
        <dbReference type="ARBA" id="ARBA00022741"/>
    </source>
</evidence>
<dbReference type="InterPro" id="IPR044492">
    <property type="entry name" value="P_typ_ATPase_HD_dom"/>
</dbReference>
<dbReference type="InterPro" id="IPR001757">
    <property type="entry name" value="P_typ_ATPase"/>
</dbReference>
<dbReference type="PRINTS" id="PR00119">
    <property type="entry name" value="CATATPASE"/>
</dbReference>
<dbReference type="GO" id="GO:0016887">
    <property type="term" value="F:ATP hydrolysis activity"/>
    <property type="evidence" value="ECO:0007669"/>
    <property type="project" value="InterPro"/>
</dbReference>
<dbReference type="FunFam" id="3.40.50.1000:FF:000190">
    <property type="entry name" value="Phospholipid-transporting ATPase"/>
    <property type="match status" value="1"/>
</dbReference>
<evidence type="ECO:0000259" key="21">
    <source>
        <dbReference type="Pfam" id="PF16212"/>
    </source>
</evidence>
<feature type="binding site" evidence="16">
    <location>
        <position position="743"/>
    </location>
    <ligand>
        <name>ATP</name>
        <dbReference type="ChEBI" id="CHEBI:30616"/>
    </ligand>
</feature>
<feature type="binding site" evidence="16">
    <location>
        <position position="469"/>
    </location>
    <ligand>
        <name>ATP</name>
        <dbReference type="ChEBI" id="CHEBI:30616"/>
    </ligand>
</feature>
<feature type="binding site" evidence="17">
    <location>
        <position position="767"/>
    </location>
    <ligand>
        <name>Mg(2+)</name>
        <dbReference type="ChEBI" id="CHEBI:18420"/>
    </ligand>
</feature>
<accession>A0A9P0P6B8</accession>
<dbReference type="GO" id="GO:0005802">
    <property type="term" value="C:trans-Golgi network"/>
    <property type="evidence" value="ECO:0007669"/>
    <property type="project" value="TreeGrafter"/>
</dbReference>
<keyword evidence="12 18" id="KW-0472">Membrane</keyword>
<evidence type="ECO:0000256" key="1">
    <source>
        <dbReference type="ARBA" id="ARBA00004141"/>
    </source>
</evidence>
<comment type="similarity">
    <text evidence="3 18">Belongs to the cation transport ATPase (P-type) (TC 3.A.3) family. Type IV subfamily.</text>
</comment>
<evidence type="ECO:0000259" key="19">
    <source>
        <dbReference type="Pfam" id="PF00122"/>
    </source>
</evidence>
<evidence type="ECO:0000256" key="3">
    <source>
        <dbReference type="ARBA" id="ARBA00008109"/>
    </source>
</evidence>
<dbReference type="NCBIfam" id="TIGR01494">
    <property type="entry name" value="ATPase_P-type"/>
    <property type="match status" value="2"/>
</dbReference>
<gene>
    <name evidence="22" type="ORF">ACAOBT_LOCUS9784</name>
</gene>
<evidence type="ECO:0000256" key="17">
    <source>
        <dbReference type="PIRSR" id="PIRSR606539-3"/>
    </source>
</evidence>
<evidence type="ECO:0000313" key="23">
    <source>
        <dbReference type="Proteomes" id="UP001152888"/>
    </source>
</evidence>
<feature type="binding site" evidence="17">
    <location>
        <position position="399"/>
    </location>
    <ligand>
        <name>Mg(2+)</name>
        <dbReference type="ChEBI" id="CHEBI:18420"/>
    </ligand>
</feature>
<dbReference type="Gene3D" id="3.40.1110.10">
    <property type="entry name" value="Calcium-transporting ATPase, cytoplasmic domain N"/>
    <property type="match status" value="1"/>
</dbReference>
<dbReference type="SFLD" id="SFLDG00002">
    <property type="entry name" value="C1.7:_P-type_atpase_like"/>
    <property type="match status" value="1"/>
</dbReference>
<evidence type="ECO:0000256" key="4">
    <source>
        <dbReference type="ARBA" id="ARBA00022475"/>
    </source>
</evidence>
<evidence type="ECO:0000313" key="22">
    <source>
        <dbReference type="EMBL" id="CAH1972048.1"/>
    </source>
</evidence>
<feature type="transmembrane region" description="Helical" evidence="18">
    <location>
        <begin position="287"/>
        <end position="310"/>
    </location>
</feature>
<dbReference type="SFLD" id="SFLDF00027">
    <property type="entry name" value="p-type_atpase"/>
    <property type="match status" value="1"/>
</dbReference>
<feature type="binding site" evidence="16">
    <location>
        <position position="400"/>
    </location>
    <ligand>
        <name>ATP</name>
        <dbReference type="ChEBI" id="CHEBI:30616"/>
    </ligand>
</feature>
<dbReference type="Pfam" id="PF16212">
    <property type="entry name" value="PhoLip_ATPase_C"/>
    <property type="match status" value="1"/>
</dbReference>
<dbReference type="PROSITE" id="PS00154">
    <property type="entry name" value="ATPASE_E1_E2"/>
    <property type="match status" value="1"/>
</dbReference>
<comment type="cofactor">
    <cofactor evidence="17">
        <name>Mg(2+)</name>
        <dbReference type="ChEBI" id="CHEBI:18420"/>
    </cofactor>
</comment>
<dbReference type="InterPro" id="IPR036412">
    <property type="entry name" value="HAD-like_sf"/>
</dbReference>
<protein>
    <recommendedName>
        <fullName evidence="18">Phospholipid-transporting ATPase</fullName>
        <ecNumber evidence="18">7.6.2.1</ecNumber>
    </recommendedName>
</protein>
<comment type="catalytic activity">
    <reaction evidence="13 18">
        <text>ATP + H2O + phospholipidSide 1 = ADP + phosphate + phospholipidSide 2.</text>
        <dbReference type="EC" id="7.6.2.1"/>
    </reaction>
</comment>
<comment type="catalytic activity">
    <reaction evidence="14">
        <text>a 1,2-diacyl-sn-glycero-3-phospho-L-serine(out) + ATP + H2O = a 1,2-diacyl-sn-glycero-3-phospho-L-serine(in) + ADP + phosphate + H(+)</text>
        <dbReference type="Rhea" id="RHEA:38567"/>
        <dbReference type="ChEBI" id="CHEBI:15377"/>
        <dbReference type="ChEBI" id="CHEBI:15378"/>
        <dbReference type="ChEBI" id="CHEBI:30616"/>
        <dbReference type="ChEBI" id="CHEBI:43474"/>
        <dbReference type="ChEBI" id="CHEBI:57262"/>
        <dbReference type="ChEBI" id="CHEBI:456216"/>
    </reaction>
    <physiologicalReaction direction="left-to-right" evidence="14">
        <dbReference type="Rhea" id="RHEA:38568"/>
    </physiologicalReaction>
</comment>
<keyword evidence="9 17" id="KW-0460">Magnesium</keyword>
<evidence type="ECO:0000256" key="16">
    <source>
        <dbReference type="PIRSR" id="PIRSR606539-2"/>
    </source>
</evidence>
<keyword evidence="8 16" id="KW-0067">ATP-binding</keyword>
<feature type="binding site" evidence="16">
    <location>
        <position position="399"/>
    </location>
    <ligand>
        <name>ATP</name>
        <dbReference type="ChEBI" id="CHEBI:30616"/>
    </ligand>
</feature>
<dbReference type="SUPFAM" id="SSF56784">
    <property type="entry name" value="HAD-like"/>
    <property type="match status" value="1"/>
</dbReference>
<feature type="domain" description="P-type ATPase N-terminal" evidence="20">
    <location>
        <begin position="29"/>
        <end position="94"/>
    </location>
</feature>
<dbReference type="InterPro" id="IPR006539">
    <property type="entry name" value="P-type_ATPase_IV"/>
</dbReference>
<evidence type="ECO:0000256" key="14">
    <source>
        <dbReference type="ARBA" id="ARBA00051303"/>
    </source>
</evidence>
<dbReference type="EC" id="7.6.2.1" evidence="18"/>
<feature type="binding site" evidence="17">
    <location>
        <position position="763"/>
    </location>
    <ligand>
        <name>Mg(2+)</name>
        <dbReference type="ChEBI" id="CHEBI:18420"/>
    </ligand>
</feature>